<dbReference type="EMBL" id="FMUR01000017">
    <property type="protein sequence ID" value="SCY43900.1"/>
    <property type="molecule type" value="Genomic_DNA"/>
</dbReference>
<organism evidence="3 4">
    <name type="scientific">Butyrivibrio hungatei</name>
    <dbReference type="NCBI Taxonomy" id="185008"/>
    <lineage>
        <taxon>Bacteria</taxon>
        <taxon>Bacillati</taxon>
        <taxon>Bacillota</taxon>
        <taxon>Clostridia</taxon>
        <taxon>Lachnospirales</taxon>
        <taxon>Lachnospiraceae</taxon>
        <taxon>Butyrivibrio</taxon>
    </lineage>
</organism>
<protein>
    <submittedName>
        <fullName evidence="3">Uncharacterized protein</fullName>
    </submittedName>
</protein>
<sequence>MKVEQNTDVMTLNNQKTDYHSENAGTPIVKEKKKENIQSVSGVNLTGESLIAQRKGIAIKQAFKVVAEAFSEEKNIDTKLQEIRDKIHEINDELAEIRESAQGNIKGLMGAYGIDPDSDEGKKVLKNAIDRMNGFVAYDPSGKESEFEETPKYSKFQGELDRYLRFEIDKIRDLRKEQMQAVMAGKDIRSARDKSHNMVDSQKAAEDIMEAAVREEIALITDEAVDHIDEEEKEREEEAKEAAEDKKEEKKEEAKKLEKEAMQQEMIANIREHAEIGEKTSADVKKAIARRERTESVQINVGELSEKIVISDDISLEEAQEAVNSEITNILNKFLLTPSDIKGGVVDDQV</sequence>
<dbReference type="AlphaFoldDB" id="A0A1G5FYF2"/>
<proteinExistence type="predicted"/>
<feature type="compositionally biased region" description="Basic and acidic residues" evidence="2">
    <location>
        <begin position="236"/>
        <end position="260"/>
    </location>
</feature>
<accession>A0A1G5FYF2</accession>
<dbReference type="Proteomes" id="UP000183047">
    <property type="component" value="Unassembled WGS sequence"/>
</dbReference>
<keyword evidence="1" id="KW-0175">Coiled coil</keyword>
<evidence type="ECO:0000313" key="4">
    <source>
        <dbReference type="Proteomes" id="UP000183047"/>
    </source>
</evidence>
<evidence type="ECO:0000313" key="3">
    <source>
        <dbReference type="EMBL" id="SCY43900.1"/>
    </source>
</evidence>
<feature type="region of interest" description="Disordered" evidence="2">
    <location>
        <begin position="1"/>
        <end position="26"/>
    </location>
</feature>
<dbReference type="RefSeq" id="WP_074463033.1">
    <property type="nucleotide sequence ID" value="NZ_FMUR01000017.1"/>
</dbReference>
<evidence type="ECO:0000256" key="2">
    <source>
        <dbReference type="SAM" id="MobiDB-lite"/>
    </source>
</evidence>
<evidence type="ECO:0000256" key="1">
    <source>
        <dbReference type="SAM" id="Coils"/>
    </source>
</evidence>
<reference evidence="4" key="1">
    <citation type="submission" date="2016-10" db="EMBL/GenBank/DDBJ databases">
        <authorList>
            <person name="Varghese N."/>
            <person name="Submissions S."/>
        </authorList>
    </citation>
    <scope>NUCLEOTIDE SEQUENCE [LARGE SCALE GENOMIC DNA]</scope>
    <source>
        <strain evidence="4">XBD2006</strain>
    </source>
</reference>
<name>A0A1G5FYF2_9FIRM</name>
<feature type="region of interest" description="Disordered" evidence="2">
    <location>
        <begin position="225"/>
        <end position="260"/>
    </location>
</feature>
<dbReference type="OrthoDB" id="1997688at2"/>
<feature type="compositionally biased region" description="Polar residues" evidence="2">
    <location>
        <begin position="1"/>
        <end position="16"/>
    </location>
</feature>
<gene>
    <name evidence="3" type="ORF">SAMN02910451_02603</name>
</gene>
<keyword evidence="4" id="KW-1185">Reference proteome</keyword>
<feature type="coiled-coil region" evidence="1">
    <location>
        <begin position="73"/>
        <end position="100"/>
    </location>
</feature>